<proteinExistence type="predicted"/>
<feature type="region of interest" description="Disordered" evidence="1">
    <location>
        <begin position="1"/>
        <end position="24"/>
    </location>
</feature>
<evidence type="ECO:0000313" key="3">
    <source>
        <dbReference type="Proteomes" id="UP000217790"/>
    </source>
</evidence>
<organism evidence="2 3">
    <name type="scientific">Armillaria gallica</name>
    <name type="common">Bulbous honey fungus</name>
    <name type="synonym">Armillaria bulbosa</name>
    <dbReference type="NCBI Taxonomy" id="47427"/>
    <lineage>
        <taxon>Eukaryota</taxon>
        <taxon>Fungi</taxon>
        <taxon>Dikarya</taxon>
        <taxon>Basidiomycota</taxon>
        <taxon>Agaricomycotina</taxon>
        <taxon>Agaricomycetes</taxon>
        <taxon>Agaricomycetidae</taxon>
        <taxon>Agaricales</taxon>
        <taxon>Marasmiineae</taxon>
        <taxon>Physalacriaceae</taxon>
        <taxon>Armillaria</taxon>
    </lineage>
</organism>
<name>A0A2H3DMD0_ARMGA</name>
<dbReference type="AlphaFoldDB" id="A0A2H3DMD0"/>
<keyword evidence="3" id="KW-1185">Reference proteome</keyword>
<gene>
    <name evidence="2" type="ORF">ARMGADRAFT_1084558</name>
</gene>
<dbReference type="EMBL" id="KZ293672">
    <property type="protein sequence ID" value="PBK88606.1"/>
    <property type="molecule type" value="Genomic_DNA"/>
</dbReference>
<protein>
    <submittedName>
        <fullName evidence="2">Uncharacterized protein</fullName>
    </submittedName>
</protein>
<accession>A0A2H3DMD0</accession>
<dbReference type="InParanoid" id="A0A2H3DMD0"/>
<dbReference type="Proteomes" id="UP000217790">
    <property type="component" value="Unassembled WGS sequence"/>
</dbReference>
<evidence type="ECO:0000256" key="1">
    <source>
        <dbReference type="SAM" id="MobiDB-lite"/>
    </source>
</evidence>
<sequence length="237" mass="26083">MKELSAPGGIAPKNSTFPGHTTGWIHSDWEEKQAAAAANAQTITTLFAPKSAALAPLLKIKKMLKTIKSKATVGLDTDLETILIDKDVKMKATEESMAVDLDSNESDSMSINEDVLLEARLLANVVVGSLSMLLLIPLLLLHGDLGDNQLVFPIAAWANQFQLQLKYESVQDALKLLSVEHVQDETLVSFQLHKCHFNIELELLVHRLEATVVAYKFCDQQLNLVMAEIGHLLCPDM</sequence>
<reference evidence="3" key="1">
    <citation type="journal article" date="2017" name="Nat. Ecol. Evol.">
        <title>Genome expansion and lineage-specific genetic innovations in the forest pathogenic fungi Armillaria.</title>
        <authorList>
            <person name="Sipos G."/>
            <person name="Prasanna A.N."/>
            <person name="Walter M.C."/>
            <person name="O'Connor E."/>
            <person name="Balint B."/>
            <person name="Krizsan K."/>
            <person name="Kiss B."/>
            <person name="Hess J."/>
            <person name="Varga T."/>
            <person name="Slot J."/>
            <person name="Riley R."/>
            <person name="Boka B."/>
            <person name="Rigling D."/>
            <person name="Barry K."/>
            <person name="Lee J."/>
            <person name="Mihaltcheva S."/>
            <person name="LaButti K."/>
            <person name="Lipzen A."/>
            <person name="Waldron R."/>
            <person name="Moloney N.M."/>
            <person name="Sperisen C."/>
            <person name="Kredics L."/>
            <person name="Vagvoelgyi C."/>
            <person name="Patrignani A."/>
            <person name="Fitzpatrick D."/>
            <person name="Nagy I."/>
            <person name="Doyle S."/>
            <person name="Anderson J.B."/>
            <person name="Grigoriev I.V."/>
            <person name="Gueldener U."/>
            <person name="Muensterkoetter M."/>
            <person name="Nagy L.G."/>
        </authorList>
    </citation>
    <scope>NUCLEOTIDE SEQUENCE [LARGE SCALE GENOMIC DNA]</scope>
    <source>
        <strain evidence="3">Ar21-2</strain>
    </source>
</reference>
<dbReference type="OrthoDB" id="3017673at2759"/>
<evidence type="ECO:0000313" key="2">
    <source>
        <dbReference type="EMBL" id="PBK88606.1"/>
    </source>
</evidence>